<dbReference type="Pfam" id="PF01253">
    <property type="entry name" value="SUI1"/>
    <property type="match status" value="1"/>
</dbReference>
<dbReference type="GO" id="GO:0003743">
    <property type="term" value="F:translation initiation factor activity"/>
    <property type="evidence" value="ECO:0007669"/>
    <property type="project" value="InterPro"/>
</dbReference>
<dbReference type="EMBL" id="UZAM01009521">
    <property type="protein sequence ID" value="VDP09356.1"/>
    <property type="molecule type" value="Genomic_DNA"/>
</dbReference>
<gene>
    <name evidence="2" type="ORF">SBAD_LOCUS6146</name>
</gene>
<evidence type="ECO:0000259" key="1">
    <source>
        <dbReference type="PROSITE" id="PS50296"/>
    </source>
</evidence>
<dbReference type="AlphaFoldDB" id="A0A183IR99"/>
<dbReference type="InterPro" id="IPR039757">
    <property type="entry name" value="EIF2D"/>
</dbReference>
<dbReference type="PANTHER" id="PTHR12217">
    <property type="entry name" value="EUKARYOTIC TRANSLATION INITIATION FACTOR 2D"/>
    <property type="match status" value="1"/>
</dbReference>
<dbReference type="InterPro" id="IPR036877">
    <property type="entry name" value="SUI1_dom_sf"/>
</dbReference>
<dbReference type="Gene3D" id="3.30.780.10">
    <property type="entry name" value="SUI1-like domain"/>
    <property type="match status" value="1"/>
</dbReference>
<reference evidence="4" key="1">
    <citation type="submission" date="2016-06" db="UniProtKB">
        <authorList>
            <consortium name="WormBaseParasite"/>
        </authorList>
    </citation>
    <scope>IDENTIFICATION</scope>
</reference>
<dbReference type="InterPro" id="IPR039759">
    <property type="entry name" value="eIF2D_SUI1"/>
</dbReference>
<name>A0A183IR99_9BILA</name>
<feature type="domain" description="SUI1" evidence="1">
    <location>
        <begin position="294"/>
        <end position="366"/>
    </location>
</feature>
<protein>
    <submittedName>
        <fullName evidence="4">SUI1 domain-containing protein</fullName>
    </submittedName>
</protein>
<dbReference type="InterPro" id="IPR057429">
    <property type="entry name" value="WH_eIF2D"/>
</dbReference>
<dbReference type="OrthoDB" id="199771at2759"/>
<reference evidence="2 3" key="2">
    <citation type="submission" date="2018-11" db="EMBL/GenBank/DDBJ databases">
        <authorList>
            <consortium name="Pathogen Informatics"/>
        </authorList>
    </citation>
    <scope>NUCLEOTIDE SEQUENCE [LARGE SCALE GENOMIC DNA]</scope>
</reference>
<dbReference type="WBParaSite" id="SBAD_0000638401-mRNA-1">
    <property type="protein sequence ID" value="SBAD_0000638401-mRNA-1"/>
    <property type="gene ID" value="SBAD_0000638401"/>
</dbReference>
<dbReference type="InterPro" id="IPR001950">
    <property type="entry name" value="SUI1"/>
</dbReference>
<dbReference type="CDD" id="cd11608">
    <property type="entry name" value="eIF2D_C"/>
    <property type="match status" value="1"/>
</dbReference>
<sequence length="376" mass="42601">MSWPEMLEHNMRGKGVEMLHFYRDCLWEYGPKSEIPSVVVPELKSDVEQDSIIDTSDVTAIDSSNSLNEDDSAIRNYTLAILKKLRTDELPLLVSSFFGGKVLPSIPDGKKINIKHTKYKKFSSLLSELQEEDVVKVEKIKNVDFITYVEKSHPALKEVSFETLSLKEPSVKQSEPENKAIFSEMLVVNEDLCHLLKSVCPNVQKNSKMTSADVRRYVTLYVRQKGLARKNCVVIDDGIHQCLSNYRVSERFAVDNQVTWPEFFEQLFQTLKPAHEIHFSDGHVESRKGHIPSVTISVAMRTGNKKITLINNLSSHCIDPIQFAKDLQQRAAASATLNNVPQSVGPQIQVQGNKVNLVQKILMENFNIAQKFIKLT</sequence>
<dbReference type="Pfam" id="PF25304">
    <property type="entry name" value="WHD_eIF2D"/>
    <property type="match status" value="1"/>
</dbReference>
<evidence type="ECO:0000313" key="2">
    <source>
        <dbReference type="EMBL" id="VDP09356.1"/>
    </source>
</evidence>
<dbReference type="GO" id="GO:0001731">
    <property type="term" value="P:formation of translation preinitiation complex"/>
    <property type="evidence" value="ECO:0007669"/>
    <property type="project" value="InterPro"/>
</dbReference>
<dbReference type="PROSITE" id="PS50296">
    <property type="entry name" value="SUI1"/>
    <property type="match status" value="1"/>
</dbReference>
<dbReference type="Proteomes" id="UP000270296">
    <property type="component" value="Unassembled WGS sequence"/>
</dbReference>
<evidence type="ECO:0000313" key="4">
    <source>
        <dbReference type="WBParaSite" id="SBAD_0000638401-mRNA-1"/>
    </source>
</evidence>
<organism evidence="4">
    <name type="scientific">Soboliphyme baturini</name>
    <dbReference type="NCBI Taxonomy" id="241478"/>
    <lineage>
        <taxon>Eukaryota</taxon>
        <taxon>Metazoa</taxon>
        <taxon>Ecdysozoa</taxon>
        <taxon>Nematoda</taxon>
        <taxon>Enoplea</taxon>
        <taxon>Dorylaimia</taxon>
        <taxon>Dioctophymatida</taxon>
        <taxon>Dioctophymatoidea</taxon>
        <taxon>Soboliphymatidae</taxon>
        <taxon>Soboliphyme</taxon>
    </lineage>
</organism>
<accession>A0A183IR99</accession>
<evidence type="ECO:0000313" key="3">
    <source>
        <dbReference type="Proteomes" id="UP000270296"/>
    </source>
</evidence>
<proteinExistence type="predicted"/>
<dbReference type="PANTHER" id="PTHR12217:SF4">
    <property type="entry name" value="EUKARYOTIC TRANSLATION INITIATION FACTOR 2D"/>
    <property type="match status" value="1"/>
</dbReference>
<dbReference type="SUPFAM" id="SSF55159">
    <property type="entry name" value="eIF1-like"/>
    <property type="match status" value="1"/>
</dbReference>
<keyword evidence="3" id="KW-1185">Reference proteome</keyword>